<comment type="similarity">
    <text evidence="5 6">Belongs to the glutamate--cysteine ligase type 2 family. EgtA subfamily.</text>
</comment>
<dbReference type="InterPro" id="IPR014746">
    <property type="entry name" value="Gln_synth/guanido_kin_cat_dom"/>
</dbReference>
<keyword evidence="8" id="KW-1185">Reference proteome</keyword>
<evidence type="ECO:0000313" key="8">
    <source>
        <dbReference type="Proteomes" id="UP001595829"/>
    </source>
</evidence>
<evidence type="ECO:0000256" key="6">
    <source>
        <dbReference type="PIRNR" id="PIRNR017901"/>
    </source>
</evidence>
<dbReference type="InterPro" id="IPR017809">
    <property type="entry name" value="EgtA_Actinobacteria"/>
</dbReference>
<accession>A0ABV9XHE5</accession>
<dbReference type="GO" id="GO:0004357">
    <property type="term" value="F:glutamate-cysteine ligase activity"/>
    <property type="evidence" value="ECO:0007669"/>
    <property type="project" value="UniProtKB-EC"/>
</dbReference>
<dbReference type="InterPro" id="IPR006336">
    <property type="entry name" value="GCS2"/>
</dbReference>
<evidence type="ECO:0000256" key="2">
    <source>
        <dbReference type="ARBA" id="ARBA00022741"/>
    </source>
</evidence>
<organism evidence="7 8">
    <name type="scientific">Streptomyces coeruleoprunus</name>
    <dbReference type="NCBI Taxonomy" id="285563"/>
    <lineage>
        <taxon>Bacteria</taxon>
        <taxon>Bacillati</taxon>
        <taxon>Actinomycetota</taxon>
        <taxon>Actinomycetes</taxon>
        <taxon>Kitasatosporales</taxon>
        <taxon>Streptomycetaceae</taxon>
        <taxon>Streptomyces</taxon>
    </lineage>
</organism>
<dbReference type="PIRSF" id="PIRSF017901">
    <property type="entry name" value="GCL"/>
    <property type="match status" value="1"/>
</dbReference>
<name>A0ABV9XHE5_9ACTN</name>
<dbReference type="RefSeq" id="WP_345686609.1">
    <property type="nucleotide sequence ID" value="NZ_BAABIT010000001.1"/>
</dbReference>
<dbReference type="NCBIfam" id="TIGR03444">
    <property type="entry name" value="EgtA_Cys_ligase"/>
    <property type="match status" value="1"/>
</dbReference>
<dbReference type="Gene3D" id="3.30.590.20">
    <property type="match status" value="1"/>
</dbReference>
<dbReference type="Pfam" id="PF04107">
    <property type="entry name" value="GCS2"/>
    <property type="match status" value="1"/>
</dbReference>
<evidence type="ECO:0000256" key="3">
    <source>
        <dbReference type="ARBA" id="ARBA00022840"/>
    </source>
</evidence>
<dbReference type="PANTHER" id="PTHR34378:SF1">
    <property type="entry name" value="GLUTAMATE--CYSTEINE LIGASE, CHLOROPLASTIC"/>
    <property type="match status" value="1"/>
</dbReference>
<keyword evidence="2 5" id="KW-0547">Nucleotide-binding</keyword>
<comment type="catalytic activity">
    <reaction evidence="4 5 6">
        <text>L-cysteine + L-glutamate + ATP = gamma-L-glutamyl-L-cysteine + ADP + phosphate + H(+)</text>
        <dbReference type="Rhea" id="RHEA:13285"/>
        <dbReference type="ChEBI" id="CHEBI:15378"/>
        <dbReference type="ChEBI" id="CHEBI:29985"/>
        <dbReference type="ChEBI" id="CHEBI:30616"/>
        <dbReference type="ChEBI" id="CHEBI:35235"/>
        <dbReference type="ChEBI" id="CHEBI:43474"/>
        <dbReference type="ChEBI" id="CHEBI:58173"/>
        <dbReference type="ChEBI" id="CHEBI:456216"/>
        <dbReference type="EC" id="6.3.2.2"/>
    </reaction>
</comment>
<keyword evidence="3 5" id="KW-0067">ATP-binding</keyword>
<comment type="caution">
    <text evidence="7">The sequence shown here is derived from an EMBL/GenBank/DDBJ whole genome shotgun (WGS) entry which is preliminary data.</text>
</comment>
<dbReference type="Proteomes" id="UP001595829">
    <property type="component" value="Unassembled WGS sequence"/>
</dbReference>
<evidence type="ECO:0000313" key="7">
    <source>
        <dbReference type="EMBL" id="MFC5024402.1"/>
    </source>
</evidence>
<sequence>MPSSAFPQAGPPLAEEEAEDLLRGICFKTGPPRSVGVELEWFVHDLHRPHVPVPPDRLRSAFAVLHDVPLHSSLTFEPGGQLELSSPPATSLAECVATMSADLAAVRGTLGPLGLTLTGAGTDPRLFSRERLLREPRYDAMEAYLDRWGPAGRFMMRDSASVQVCVDSGYEEPGPLGFVRRWRLAHLLGPVLVASFANSPTLHGRPTGLRSTRQSLWAGVDPVRGLAPPAWREPRSAWAAHVLDTPVMCVRAEAGPWMVPESLTFREWLRRSAKGDGPPRAATRDDLDYHLTTLWPPVRPRGTHLELRMLDAQSGDDGWIVPLAVTSALFDDPVAAEGAYRALEPLAETAGPLPPPSDAHWRAAVRDGPGSPALHRAAVVCFGLALDALARSGAPVAVRDAVAGFHERFVLRGRCPADEPLPSPVAGKDPLP</sequence>
<evidence type="ECO:0000256" key="4">
    <source>
        <dbReference type="ARBA" id="ARBA00048819"/>
    </source>
</evidence>
<keyword evidence="1 5" id="KW-0436">Ligase</keyword>
<dbReference type="HAMAP" id="MF_02034">
    <property type="entry name" value="EgtA"/>
    <property type="match status" value="1"/>
</dbReference>
<gene>
    <name evidence="5 7" type="primary">egtA</name>
    <name evidence="7" type="ORF">ACFPM3_19935</name>
</gene>
<dbReference type="PANTHER" id="PTHR34378">
    <property type="entry name" value="GLUTAMATE--CYSTEINE LIGASE, CHLOROPLASTIC"/>
    <property type="match status" value="1"/>
</dbReference>
<comment type="function">
    <text evidence="5">Catalyzes the synthesis of gamma-glutamylcysteine (gamma-GC). This compound is used as substrate for the biosynthesis of the low-molecular thiol compound ergothioneine.</text>
</comment>
<dbReference type="EC" id="6.3.2.2" evidence="5"/>
<reference evidence="8" key="1">
    <citation type="journal article" date="2019" name="Int. J. Syst. Evol. Microbiol.">
        <title>The Global Catalogue of Microorganisms (GCM) 10K type strain sequencing project: providing services to taxonomists for standard genome sequencing and annotation.</title>
        <authorList>
            <consortium name="The Broad Institute Genomics Platform"/>
            <consortium name="The Broad Institute Genome Sequencing Center for Infectious Disease"/>
            <person name="Wu L."/>
            <person name="Ma J."/>
        </authorList>
    </citation>
    <scope>NUCLEOTIDE SEQUENCE [LARGE SCALE GENOMIC DNA]</scope>
    <source>
        <strain evidence="8">CGMCC 4.1648</strain>
    </source>
</reference>
<proteinExistence type="inferred from homology"/>
<comment type="pathway">
    <text evidence="5">Amino-acid biosynthesis; ergothioneine biosynthesis.</text>
</comment>
<evidence type="ECO:0000256" key="5">
    <source>
        <dbReference type="HAMAP-Rule" id="MF_02034"/>
    </source>
</evidence>
<dbReference type="InterPro" id="IPR035434">
    <property type="entry name" value="GCL_bact_plant"/>
</dbReference>
<dbReference type="EMBL" id="JBHSJD010000014">
    <property type="protein sequence ID" value="MFC5024402.1"/>
    <property type="molecule type" value="Genomic_DNA"/>
</dbReference>
<evidence type="ECO:0000256" key="1">
    <source>
        <dbReference type="ARBA" id="ARBA00022598"/>
    </source>
</evidence>
<protein>
    <recommendedName>
        <fullName evidence="5">Glutamate--cysteine ligase EgtA</fullName>
        <ecNumber evidence="5">6.3.2.2</ecNumber>
    </recommendedName>
    <alternativeName>
        <fullName evidence="5">Gamma-glutamylcysteine synthase</fullName>
        <shortName evidence="5">GCS</shortName>
        <shortName evidence="5">Gamma-ECS</shortName>
    </alternativeName>
</protein>
<dbReference type="SUPFAM" id="SSF55931">
    <property type="entry name" value="Glutamine synthetase/guanido kinase"/>
    <property type="match status" value="1"/>
</dbReference>